<evidence type="ECO:0000256" key="1">
    <source>
        <dbReference type="SAM" id="Coils"/>
    </source>
</evidence>
<protein>
    <submittedName>
        <fullName evidence="2">Uncharacterized protein</fullName>
    </submittedName>
</protein>
<evidence type="ECO:0000313" key="2">
    <source>
        <dbReference type="EMBL" id="PUE64373.1"/>
    </source>
</evidence>
<accession>A0A363CZG0</accession>
<dbReference type="RefSeq" id="WP_108559101.1">
    <property type="nucleotide sequence ID" value="NZ_MUXE01000008.1"/>
</dbReference>
<dbReference type="EMBL" id="MUXE01000008">
    <property type="protein sequence ID" value="PUE64373.1"/>
    <property type="molecule type" value="Genomic_DNA"/>
</dbReference>
<proteinExistence type="predicted"/>
<dbReference type="AlphaFoldDB" id="A0A363CZG0"/>
<name>A0A363CZG0_9BACT</name>
<gene>
    <name evidence="2" type="ORF">B0174_07060</name>
</gene>
<keyword evidence="3" id="KW-1185">Reference proteome</keyword>
<comment type="caution">
    <text evidence="2">The sequence shown here is derived from an EMBL/GenBank/DDBJ whole genome shotgun (WGS) entry which is preliminary data.</text>
</comment>
<sequence length="94" mass="11194">MAEFQRIEKDKTFAEEQRKKADAETLRIKDENKKVLAEFQKIQFETLKIKALSDEQRKKADDETLKLKEEKNKTLAEEELHNLNDFENLLIKVD</sequence>
<dbReference type="Proteomes" id="UP000251135">
    <property type="component" value="Unassembled WGS sequence"/>
</dbReference>
<organism evidence="2 3">
    <name type="scientific">Arcobacter caeni</name>
    <dbReference type="NCBI Taxonomy" id="1912877"/>
    <lineage>
        <taxon>Bacteria</taxon>
        <taxon>Pseudomonadati</taxon>
        <taxon>Campylobacterota</taxon>
        <taxon>Epsilonproteobacteria</taxon>
        <taxon>Campylobacterales</taxon>
        <taxon>Arcobacteraceae</taxon>
        <taxon>Arcobacter</taxon>
    </lineage>
</organism>
<evidence type="ECO:0000313" key="3">
    <source>
        <dbReference type="Proteomes" id="UP000251135"/>
    </source>
</evidence>
<reference evidence="2 3" key="1">
    <citation type="submission" date="2017-02" db="EMBL/GenBank/DDBJ databases">
        <title>Arcobacter caeni sp. nov, a new Arcobacter species isolated from reclaimed water.</title>
        <authorList>
            <person name="Figueras M.J."/>
            <person name="Perez-Cataluna A."/>
            <person name="Salas-Masso N."/>
        </authorList>
    </citation>
    <scope>NUCLEOTIDE SEQUENCE [LARGE SCALE GENOMIC DNA]</scope>
    <source>
        <strain evidence="2 3">RW17-10</strain>
    </source>
</reference>
<keyword evidence="1" id="KW-0175">Coiled coil</keyword>
<feature type="coiled-coil region" evidence="1">
    <location>
        <begin position="4"/>
        <end position="73"/>
    </location>
</feature>